<evidence type="ECO:0000259" key="2">
    <source>
        <dbReference type="Pfam" id="PF18962"/>
    </source>
</evidence>
<reference evidence="4" key="1">
    <citation type="journal article" date="2019" name="Int. J. Syst. Evol. Microbiol.">
        <title>The Global Catalogue of Microorganisms (GCM) 10K type strain sequencing project: providing services to taxonomists for standard genome sequencing and annotation.</title>
        <authorList>
            <consortium name="The Broad Institute Genomics Platform"/>
            <consortium name="The Broad Institute Genome Sequencing Center for Infectious Disease"/>
            <person name="Wu L."/>
            <person name="Ma J."/>
        </authorList>
    </citation>
    <scope>NUCLEOTIDE SEQUENCE [LARGE SCALE GENOMIC DNA]</scope>
    <source>
        <strain evidence="4">JCM 17978</strain>
    </source>
</reference>
<dbReference type="EMBL" id="JBHSLA010000003">
    <property type="protein sequence ID" value="MFC5195364.1"/>
    <property type="molecule type" value="Genomic_DNA"/>
</dbReference>
<dbReference type="RefSeq" id="WP_376860133.1">
    <property type="nucleotide sequence ID" value="NZ_JBHSLA010000003.1"/>
</dbReference>
<evidence type="ECO:0000313" key="3">
    <source>
        <dbReference type="EMBL" id="MFC5195364.1"/>
    </source>
</evidence>
<comment type="caution">
    <text evidence="3">The sequence shown here is derived from an EMBL/GenBank/DDBJ whole genome shotgun (WGS) entry which is preliminary data.</text>
</comment>
<dbReference type="InterPro" id="IPR026444">
    <property type="entry name" value="Secre_tail"/>
</dbReference>
<name>A0ABW0C630_9FLAO</name>
<accession>A0ABW0C630</accession>
<dbReference type="NCBIfam" id="TIGR04183">
    <property type="entry name" value="Por_Secre_tail"/>
    <property type="match status" value="1"/>
</dbReference>
<dbReference type="Gene3D" id="2.160.20.10">
    <property type="entry name" value="Single-stranded right-handed beta-helix, Pectin lyase-like"/>
    <property type="match status" value="1"/>
</dbReference>
<dbReference type="SMART" id="SM00710">
    <property type="entry name" value="PbH1"/>
    <property type="match status" value="18"/>
</dbReference>
<proteinExistence type="predicted"/>
<feature type="domain" description="Secretion system C-terminal sorting" evidence="2">
    <location>
        <begin position="1342"/>
        <end position="1413"/>
    </location>
</feature>
<dbReference type="NCBIfam" id="NF041518">
    <property type="entry name" value="choice_anch_Q"/>
    <property type="match status" value="1"/>
</dbReference>
<keyword evidence="1" id="KW-0732">Signal</keyword>
<dbReference type="PANTHER" id="PTHR34720">
    <property type="entry name" value="MICROCYSTIN DEPENDENT PROTEIN"/>
    <property type="match status" value="1"/>
</dbReference>
<dbReference type="SUPFAM" id="SSF51126">
    <property type="entry name" value="Pectin lyase-like"/>
    <property type="match status" value="4"/>
</dbReference>
<dbReference type="Proteomes" id="UP001596162">
    <property type="component" value="Unassembled WGS sequence"/>
</dbReference>
<dbReference type="Pfam" id="PF18962">
    <property type="entry name" value="Por_Secre_tail"/>
    <property type="match status" value="1"/>
</dbReference>
<dbReference type="PANTHER" id="PTHR34720:SF9">
    <property type="entry name" value="BLR4714 PROTEIN"/>
    <property type="match status" value="1"/>
</dbReference>
<sequence length="1415" mass="137905">MIKKITLLIAISIAVFTTNKSWSQTITSSADDGTTPGTLRVEIANATPGSTLTFDPSITNITLLLGEILIDKDLTISGVSGTTSTIDANSTSRVFNITSGAIILENLTLTNGVANDGGAIYMSNASVTINNSFLTSNTANGASGSGGAIFNDVGGVLVVNNSGITANIANRAGGGIEDNSGAGLGITLINVNLDNNNAGTSPATAAPGNGGGLHITGAGDSNITGGTVMGNIAAKEGGGLWNGSGTMMVSTVDVSENLAVGNATGGGGLFNNGGTLTVDAMTTLTRNIAMGDTPGGRGGAMFNNLGGTLNLANGLTISGNYASRAGGAIEDASNGLLILDGVTLIGNAAGVDIGLGNTIMPNPGNGGALHLSGTTNATISNLSMIENNLAAREGGGLWNNLGTMTLTMTSVDNNIAYGDAADDGGGGIFNNGGTLTINSSSQVLNNQAIGISGSGGGIFSTDGVVTVNDSWVAYNTSNRAGGGIEAIDGIVDLSNVTLDFNTTGSAPGNGGGLHITGMADTNISGGTVTENTATREGGGLWNGSGIMTVNGTLITGNIANGPAADDGGGGIFNNGGTLLVHNSTTISSNIADGAAGSGGGILTIGGNVTINESAITSNQANRAGGGIELAGGTLNLINAILDMNNAGVSPAIAAPGSGGGLHVSGPATTNITGGTTNGNIAANEGGGLWNGSGVMTVVNHTIDGNTASGNDAMTAGAAGGGGIYNEGGTLDLSGSTIIINNSADGAQSTGGGILNAAGTLTANGITIMDNQSNRAGGGIETNGGGAVMLTNVNLNSNDTGVVTGAGAPGNGGALHVSGNSTVDVTGGTVNMNTAASEGGGLWNGSGIMTVAGTTLDSNMALGANADNGGGALFNNGGTLIVQNGAIITNNMATGASGSGGGIQNVDGGILTIIDSEISGNTSNRAGGGIEDNSTNAVGTLTLTNVILNNNSTGSAPGNGGGLHNTGPGNSTITGGTVNGNMATREGGGLWNGSGVMTLDAVTIDSNIAQGDAADDGGAGVFNNGGTLNITNGSLISNNISSGTSASGGGLLSTAGNVTVSDSSFETNAANRAGGAIEIIDGTLTFTNSIMSGNDVNGLAGTAAPGNGGGLHVTGMSGVVTISTSTISNNAAANEGGGLWNQNGTTMSVSMSTIDNNTADEGGGIYNNTGSITSVMTTTISGNSATVSGGGLSNNGASLDLNAVTVVMNTAALGGGIDAVNNVSLKNTIVALNTASSGMDVSGTIISNDYNLIGLDDLNAFTPQANDLEGVNPLVGPLQDNGGTTLTHQLLDNSPAFDAGDGTDVFVDQIGQPVFGSSRDLGALESQTSLSIDDFNQTATFRVYPNPTDGNFKINLGAISDRNISLMIVSITGQVVKKATLNSGLNTIDMTGMASGMYMLNIRTTNNTVTHKLILQ</sequence>
<dbReference type="InterPro" id="IPR011050">
    <property type="entry name" value="Pectin_lyase_fold/virulence"/>
</dbReference>
<keyword evidence="4" id="KW-1185">Reference proteome</keyword>
<gene>
    <name evidence="3" type="ORF">ACFPH8_08510</name>
</gene>
<evidence type="ECO:0000256" key="1">
    <source>
        <dbReference type="ARBA" id="ARBA00022729"/>
    </source>
</evidence>
<organism evidence="3 4">
    <name type="scientific">Bizionia hallyeonensis</name>
    <dbReference type="NCBI Taxonomy" id="1123757"/>
    <lineage>
        <taxon>Bacteria</taxon>
        <taxon>Pseudomonadati</taxon>
        <taxon>Bacteroidota</taxon>
        <taxon>Flavobacteriia</taxon>
        <taxon>Flavobacteriales</taxon>
        <taxon>Flavobacteriaceae</taxon>
        <taxon>Bizionia</taxon>
    </lineage>
</organism>
<protein>
    <submittedName>
        <fullName evidence="3">Beta strand repeat-containing protein</fullName>
    </submittedName>
</protein>
<dbReference type="InterPro" id="IPR012334">
    <property type="entry name" value="Pectin_lyas_fold"/>
</dbReference>
<dbReference type="InterPro" id="IPR059226">
    <property type="entry name" value="Choice_anch_Q_dom"/>
</dbReference>
<dbReference type="InterPro" id="IPR006626">
    <property type="entry name" value="PbH1"/>
</dbReference>
<evidence type="ECO:0000313" key="4">
    <source>
        <dbReference type="Proteomes" id="UP001596162"/>
    </source>
</evidence>